<name>A0A1V9YK13_ACHHY</name>
<keyword evidence="5" id="KW-0479">Metal-binding</keyword>
<feature type="compositionally biased region" description="Basic residues" evidence="7">
    <location>
        <begin position="35"/>
        <end position="48"/>
    </location>
</feature>
<evidence type="ECO:0000256" key="6">
    <source>
        <dbReference type="ARBA" id="ARBA00022842"/>
    </source>
</evidence>
<dbReference type="GO" id="GO:0031499">
    <property type="term" value="C:TRAMP complex"/>
    <property type="evidence" value="ECO:0007669"/>
    <property type="project" value="TreeGrafter"/>
</dbReference>
<dbReference type="OrthoDB" id="273917at2759"/>
<evidence type="ECO:0000313" key="10">
    <source>
        <dbReference type="EMBL" id="OQR86062.1"/>
    </source>
</evidence>
<reference evidence="10 11" key="1">
    <citation type="journal article" date="2014" name="Genome Biol. Evol.">
        <title>The secreted proteins of Achlya hypogyna and Thraustotheca clavata identify the ancestral oomycete secretome and reveal gene acquisitions by horizontal gene transfer.</title>
        <authorList>
            <person name="Misner I."/>
            <person name="Blouin N."/>
            <person name="Leonard G."/>
            <person name="Richards T.A."/>
            <person name="Lane C.E."/>
        </authorList>
    </citation>
    <scope>NUCLEOTIDE SEQUENCE [LARGE SCALE GENOMIC DNA]</scope>
    <source>
        <strain evidence="10 11">ATCC 48635</strain>
    </source>
</reference>
<evidence type="ECO:0000256" key="4">
    <source>
        <dbReference type="ARBA" id="ARBA00022679"/>
    </source>
</evidence>
<sequence length="460" mass="50871">MGRKAKAAAADVVKAKKQHAADKAKKKTKLDTLRRKPKSAKRFHKPVKVKADSPPTVHVPSDLSSDDDEPLQSLRGTASPVSDSESGDDPTYISFAVSPTKAPAASPEESAAPWMGTRKKYTNKNVFLQLHEEILDFVSFLSPTQEEIAMRKEAIAAMRTIVTDLWPEATVEAFGSHLTEMYLPTSDVDLVVQGAPAGKKALWALAGRLEELGVVSYLEVIDSARIPIVKLVHAPTQLHMDFSFNITSGLSTADLVMMYMRKYPSFRPLVILLKYFLLQRGLNETFKGGVGSFLLQLLVVSFLQQYARNHTRSADYLNLGVLLVEFLELYGTSLNAAVVGLSVRNGGAYFMKDERDWHNPDRPFLLCVENPHDPSHDVASNSYDIRKVLRSFAHAGRALRAEIVARGRTRGTTGSILARIIAVDAFLAERDGPSTFGFDVVRNDPAEMAALQKRYDSRQQ</sequence>
<dbReference type="InterPro" id="IPR054708">
    <property type="entry name" value="MTPAP-like_central"/>
</dbReference>
<feature type="domain" description="PAP-associated" evidence="8">
    <location>
        <begin position="318"/>
        <end position="376"/>
    </location>
</feature>
<feature type="compositionally biased region" description="Polar residues" evidence="7">
    <location>
        <begin position="75"/>
        <end position="84"/>
    </location>
</feature>
<dbReference type="Pfam" id="PF22600">
    <property type="entry name" value="MTPAP-like_central"/>
    <property type="match status" value="1"/>
</dbReference>
<dbReference type="GO" id="GO:0046872">
    <property type="term" value="F:metal ion binding"/>
    <property type="evidence" value="ECO:0007669"/>
    <property type="project" value="UniProtKB-KW"/>
</dbReference>
<comment type="cofactor">
    <cofactor evidence="1">
        <name>Mn(2+)</name>
        <dbReference type="ChEBI" id="CHEBI:29035"/>
    </cofactor>
</comment>
<dbReference type="EC" id="2.7.7.19" evidence="3"/>
<dbReference type="Pfam" id="PF03828">
    <property type="entry name" value="PAP_assoc"/>
    <property type="match status" value="1"/>
</dbReference>
<keyword evidence="11" id="KW-1185">Reference proteome</keyword>
<organism evidence="10 11">
    <name type="scientific">Achlya hypogyna</name>
    <name type="common">Oomycete</name>
    <name type="synonym">Protoachlya hypogyna</name>
    <dbReference type="NCBI Taxonomy" id="1202772"/>
    <lineage>
        <taxon>Eukaryota</taxon>
        <taxon>Sar</taxon>
        <taxon>Stramenopiles</taxon>
        <taxon>Oomycota</taxon>
        <taxon>Saprolegniomycetes</taxon>
        <taxon>Saprolegniales</taxon>
        <taxon>Achlyaceae</taxon>
        <taxon>Achlya</taxon>
    </lineage>
</organism>
<dbReference type="FunFam" id="3.30.460.10:FF:000006">
    <property type="entry name" value="non-canonical poly(A) RNA polymerase PAPD5"/>
    <property type="match status" value="1"/>
</dbReference>
<dbReference type="InterPro" id="IPR002058">
    <property type="entry name" value="PAP_assoc"/>
</dbReference>
<dbReference type="GO" id="GO:0043634">
    <property type="term" value="P:polyadenylation-dependent ncRNA catabolic process"/>
    <property type="evidence" value="ECO:0007669"/>
    <property type="project" value="TreeGrafter"/>
</dbReference>
<dbReference type="PANTHER" id="PTHR23092">
    <property type="entry name" value="POLY(A) RNA POLYMERASE"/>
    <property type="match status" value="1"/>
</dbReference>
<evidence type="ECO:0000259" key="9">
    <source>
        <dbReference type="Pfam" id="PF22600"/>
    </source>
</evidence>
<evidence type="ECO:0000256" key="2">
    <source>
        <dbReference type="ARBA" id="ARBA00008593"/>
    </source>
</evidence>
<evidence type="ECO:0000256" key="7">
    <source>
        <dbReference type="SAM" id="MobiDB-lite"/>
    </source>
</evidence>
<dbReference type="Gene3D" id="1.10.1410.10">
    <property type="match status" value="1"/>
</dbReference>
<comment type="similarity">
    <text evidence="2">Belongs to the DNA polymerase type-B-like family.</text>
</comment>
<feature type="domain" description="Poly(A) RNA polymerase mitochondrial-like central palm" evidence="9">
    <location>
        <begin position="130"/>
        <end position="260"/>
    </location>
</feature>
<dbReference type="SUPFAM" id="SSF81631">
    <property type="entry name" value="PAP/OAS1 substrate-binding domain"/>
    <property type="match status" value="1"/>
</dbReference>
<dbReference type="EMBL" id="JNBR01001536">
    <property type="protein sequence ID" value="OQR86062.1"/>
    <property type="molecule type" value="Genomic_DNA"/>
</dbReference>
<gene>
    <name evidence="10" type="ORF">ACHHYP_11048</name>
</gene>
<dbReference type="Proteomes" id="UP000243579">
    <property type="component" value="Unassembled WGS sequence"/>
</dbReference>
<dbReference type="GO" id="GO:0003729">
    <property type="term" value="F:mRNA binding"/>
    <property type="evidence" value="ECO:0007669"/>
    <property type="project" value="TreeGrafter"/>
</dbReference>
<dbReference type="InterPro" id="IPR043519">
    <property type="entry name" value="NT_sf"/>
</dbReference>
<dbReference type="GO" id="GO:0031123">
    <property type="term" value="P:RNA 3'-end processing"/>
    <property type="evidence" value="ECO:0007669"/>
    <property type="project" value="TreeGrafter"/>
</dbReference>
<comment type="caution">
    <text evidence="10">The sequence shown here is derived from an EMBL/GenBank/DDBJ whole genome shotgun (WGS) entry which is preliminary data.</text>
</comment>
<evidence type="ECO:0000256" key="3">
    <source>
        <dbReference type="ARBA" id="ARBA00012388"/>
    </source>
</evidence>
<proteinExistence type="inferred from homology"/>
<dbReference type="Gene3D" id="3.30.460.10">
    <property type="entry name" value="Beta Polymerase, domain 2"/>
    <property type="match status" value="1"/>
</dbReference>
<dbReference type="PANTHER" id="PTHR23092:SF15">
    <property type="entry name" value="INACTIVE NON-CANONICAL POLY(A) RNA POLYMERASE PROTEIN TRF4-2-RELATED"/>
    <property type="match status" value="1"/>
</dbReference>
<dbReference type="GO" id="GO:0005730">
    <property type="term" value="C:nucleolus"/>
    <property type="evidence" value="ECO:0007669"/>
    <property type="project" value="TreeGrafter"/>
</dbReference>
<protein>
    <recommendedName>
        <fullName evidence="3">polynucleotide adenylyltransferase</fullName>
        <ecNumber evidence="3">2.7.7.19</ecNumber>
    </recommendedName>
</protein>
<dbReference type="SUPFAM" id="SSF81301">
    <property type="entry name" value="Nucleotidyltransferase"/>
    <property type="match status" value="1"/>
</dbReference>
<accession>A0A1V9YK13</accession>
<dbReference type="AlphaFoldDB" id="A0A1V9YK13"/>
<keyword evidence="4" id="KW-0808">Transferase</keyword>
<keyword evidence="6" id="KW-0460">Magnesium</keyword>
<feature type="region of interest" description="Disordered" evidence="7">
    <location>
        <begin position="1"/>
        <end position="112"/>
    </location>
</feature>
<feature type="compositionally biased region" description="Basic and acidic residues" evidence="7">
    <location>
        <begin position="19"/>
        <end position="34"/>
    </location>
</feature>
<dbReference type="STRING" id="1202772.A0A1V9YK13"/>
<evidence type="ECO:0000259" key="8">
    <source>
        <dbReference type="Pfam" id="PF03828"/>
    </source>
</evidence>
<evidence type="ECO:0000256" key="5">
    <source>
        <dbReference type="ARBA" id="ARBA00022723"/>
    </source>
</evidence>
<dbReference type="InterPro" id="IPR045862">
    <property type="entry name" value="Trf4-like"/>
</dbReference>
<dbReference type="CDD" id="cd05402">
    <property type="entry name" value="NT_PAP_TUTase"/>
    <property type="match status" value="1"/>
</dbReference>
<evidence type="ECO:0000313" key="11">
    <source>
        <dbReference type="Proteomes" id="UP000243579"/>
    </source>
</evidence>
<evidence type="ECO:0000256" key="1">
    <source>
        <dbReference type="ARBA" id="ARBA00001936"/>
    </source>
</evidence>
<dbReference type="GO" id="GO:1990817">
    <property type="term" value="F:poly(A) RNA polymerase activity"/>
    <property type="evidence" value="ECO:0007669"/>
    <property type="project" value="UniProtKB-EC"/>
</dbReference>
<feature type="compositionally biased region" description="Low complexity" evidence="7">
    <location>
        <begin position="102"/>
        <end position="112"/>
    </location>
</feature>